<protein>
    <submittedName>
        <fullName evidence="1">Uncharacterized protein</fullName>
    </submittedName>
</protein>
<dbReference type="Proteomes" id="UP000008064">
    <property type="component" value="Unassembled WGS sequence"/>
</dbReference>
<dbReference type="KEGG" id="sla:SERLADRAFT_473283"/>
<accession>F8P2R9</accession>
<proteinExistence type="predicted"/>
<sequence length="180" mass="19585">MIEVDDTIQGSTTEGCVGGIQAISHDGLILANAHKEYTLTLYDLTNSSSYVFAKLRGKPLTLPVLSADGSMLACVVAKGIWVWDTLVPGSTICQHKNLESISITSIEISPDAKRLLYCAQEKNSVNNSTVVFMLDIMKNQIIARHSLNLDSSCHTCLNPNSGQVILTSNRGFKVWDAPME</sequence>
<dbReference type="EMBL" id="GL945437">
    <property type="protein sequence ID" value="EGO22454.1"/>
    <property type="molecule type" value="Genomic_DNA"/>
</dbReference>
<dbReference type="InterPro" id="IPR015943">
    <property type="entry name" value="WD40/YVTN_repeat-like_dom_sf"/>
</dbReference>
<name>F8P2R9_SERL9</name>
<dbReference type="Gene3D" id="2.130.10.10">
    <property type="entry name" value="YVTN repeat-like/Quinoprotein amine dehydrogenase"/>
    <property type="match status" value="1"/>
</dbReference>
<gene>
    <name evidence="1" type="ORF">SERLADRAFT_473283</name>
</gene>
<dbReference type="RefSeq" id="XP_007320992.1">
    <property type="nucleotide sequence ID" value="XM_007320930.1"/>
</dbReference>
<dbReference type="AlphaFoldDB" id="F8P2R9"/>
<reference evidence="1" key="1">
    <citation type="submission" date="2011-04" db="EMBL/GenBank/DDBJ databases">
        <title>Evolution of plant cell wall degrading machinery underlies the functional diversity of forest fungi.</title>
        <authorList>
            <consortium name="US DOE Joint Genome Institute (JGI-PGF)"/>
            <person name="Eastwood D.C."/>
            <person name="Floudas D."/>
            <person name="Binder M."/>
            <person name="Majcherczyk A."/>
            <person name="Schneider P."/>
            <person name="Aerts A."/>
            <person name="Asiegbu F.O."/>
            <person name="Baker S.E."/>
            <person name="Barry K."/>
            <person name="Bendiksby M."/>
            <person name="Blumentritt M."/>
            <person name="Coutinho P.M."/>
            <person name="Cullen D."/>
            <person name="Cullen D."/>
            <person name="Gathman A."/>
            <person name="Goodell B."/>
            <person name="Henrissat B."/>
            <person name="Ihrmark K."/>
            <person name="Kauserud H."/>
            <person name="Kohler A."/>
            <person name="LaButti K."/>
            <person name="Lapidus A."/>
            <person name="Lavin J.L."/>
            <person name="Lee Y.-H."/>
            <person name="Lindquist E."/>
            <person name="Lilly W."/>
            <person name="Lucas S."/>
            <person name="Morin E."/>
            <person name="Murat C."/>
            <person name="Oguiza J.A."/>
            <person name="Park J."/>
            <person name="Pisabarro A.G."/>
            <person name="Riley R."/>
            <person name="Rosling A."/>
            <person name="Salamov A."/>
            <person name="Schmidt O."/>
            <person name="Schmutz J."/>
            <person name="Skrede I."/>
            <person name="Stenlid J."/>
            <person name="Wiebenga A."/>
            <person name="Xie X."/>
            <person name="Kues U."/>
            <person name="Hibbett D.S."/>
            <person name="Hoffmeister D."/>
            <person name="Hogberg N."/>
            <person name="Martin F."/>
            <person name="Grigoriev I.V."/>
            <person name="Watkinson S.C."/>
        </authorList>
    </citation>
    <scope>NUCLEOTIDE SEQUENCE</scope>
    <source>
        <strain evidence="1">S7.9</strain>
    </source>
</reference>
<dbReference type="HOGENOM" id="CLU_1499862_0_0_1"/>
<organism>
    <name type="scientific">Serpula lacrymans var. lacrymans (strain S7.9)</name>
    <name type="common">Dry rot fungus</name>
    <dbReference type="NCBI Taxonomy" id="578457"/>
    <lineage>
        <taxon>Eukaryota</taxon>
        <taxon>Fungi</taxon>
        <taxon>Dikarya</taxon>
        <taxon>Basidiomycota</taxon>
        <taxon>Agaricomycotina</taxon>
        <taxon>Agaricomycetes</taxon>
        <taxon>Agaricomycetidae</taxon>
        <taxon>Boletales</taxon>
        <taxon>Coniophorineae</taxon>
        <taxon>Serpulaceae</taxon>
        <taxon>Serpula</taxon>
    </lineage>
</organism>
<evidence type="ECO:0000313" key="1">
    <source>
        <dbReference type="EMBL" id="EGO22454.1"/>
    </source>
</evidence>
<feature type="non-terminal residue" evidence="1">
    <location>
        <position position="180"/>
    </location>
</feature>
<dbReference type="GeneID" id="18820286"/>
<dbReference type="SUPFAM" id="SSF82171">
    <property type="entry name" value="DPP6 N-terminal domain-like"/>
    <property type="match status" value="1"/>
</dbReference>